<organism evidence="3 4">
    <name type="scientific">Winogradskyella vincentii</name>
    <dbReference type="NCBI Taxonomy" id="2877122"/>
    <lineage>
        <taxon>Bacteria</taxon>
        <taxon>Pseudomonadati</taxon>
        <taxon>Bacteroidota</taxon>
        <taxon>Flavobacteriia</taxon>
        <taxon>Flavobacteriales</taxon>
        <taxon>Flavobacteriaceae</taxon>
        <taxon>Winogradskyella</taxon>
    </lineage>
</organism>
<proteinExistence type="predicted"/>
<dbReference type="Gene3D" id="1.50.10.20">
    <property type="match status" value="1"/>
</dbReference>
<feature type="domain" description="Spermatogenesis-associated protein 20-like TRX" evidence="2">
    <location>
        <begin position="34"/>
        <end position="187"/>
    </location>
</feature>
<dbReference type="EMBL" id="JAIUJS010000008">
    <property type="protein sequence ID" value="MCA0154143.1"/>
    <property type="molecule type" value="Genomic_DNA"/>
</dbReference>
<evidence type="ECO:0000256" key="1">
    <source>
        <dbReference type="SAM" id="SignalP"/>
    </source>
</evidence>
<keyword evidence="1" id="KW-0732">Signal</keyword>
<dbReference type="InterPro" id="IPR004879">
    <property type="entry name" value="Ssp411-like_TRX"/>
</dbReference>
<accession>A0ABS7Y2J4</accession>
<dbReference type="SUPFAM" id="SSF48208">
    <property type="entry name" value="Six-hairpin glycosidases"/>
    <property type="match status" value="1"/>
</dbReference>
<sequence length="705" mass="80972">MIKKTIFILCMSLLLFGCNQKASQQVGENGANPNDLINETSPYLLQHAYNPVNWKAWNDESLALAKAQNKLIVISVGYSACHWCHVMEEESFENDSVAKLMNEKFINIKVDREERPDVDQVYVNAVTLMTGSAGWPLNVITLPDGKPVFGGTYFTKDQWLKVLEQTSSLYETEPQKMIAYAEKLTEGVKKTDLIEVNNEENPFKESILENIVANLKTNLDFELGGQKKAPKFPMPSHLNFSLRYAHHYNDKQLLDHVTTSLDKMAYGGLYDQIGGGFSRYSVDGKWHVPHFEKMLYDNAQLVSTYANAYKLTGNKYYKQIITETLNFIKNEMTSSDDAFYSSIDADSKNESDELEEGIYYTWTKEELQKILKEDYELFKQYYNVNNIGFWEKGHYILYKTESDSQFKEKNQLDPIQFSSKLSEWKKLLLAERDKRKSPRLDDKALTSWNAMMLNAYLDAYKAIGDSEYLQIALNNAGFIRDKQIQNNGQLLHSYKDEVSSIDGFLEDYAHVISAYINLYQVTMDRSWLNLAKDVMDYSIKHFQNKENRMFYFTSNNGSSLIARKTEVYDNVIPASNSVQAKNLFQLGLYFYDKTYLNLANQMLSNVSNEFEKSPTAFTNWLELYLNYVKPFYEVAISGPEANDKLKEINSAYLPNIIVAGSLNDDDLPLLINKFTEGNTSIFVCVNGTCKLPVQEVKKALNQIKK</sequence>
<feature type="chain" id="PRO_5046977641" evidence="1">
    <location>
        <begin position="23"/>
        <end position="705"/>
    </location>
</feature>
<name>A0ABS7Y2J4_9FLAO</name>
<dbReference type="Gene3D" id="1.50.10.10">
    <property type="match status" value="1"/>
</dbReference>
<dbReference type="RefSeq" id="WP_224479090.1">
    <property type="nucleotide sequence ID" value="NZ_JAIUJS010000008.1"/>
</dbReference>
<evidence type="ECO:0000259" key="2">
    <source>
        <dbReference type="Pfam" id="PF03190"/>
    </source>
</evidence>
<dbReference type="Gene3D" id="3.40.30.10">
    <property type="entry name" value="Glutaredoxin"/>
    <property type="match status" value="1"/>
</dbReference>
<comment type="caution">
    <text evidence="3">The sequence shown here is derived from an EMBL/GenBank/DDBJ whole genome shotgun (WGS) entry which is preliminary data.</text>
</comment>
<protein>
    <submittedName>
        <fullName evidence="3">Thioredoxin domain-containing protein</fullName>
    </submittedName>
</protein>
<reference evidence="4" key="1">
    <citation type="submission" date="2023-07" db="EMBL/GenBank/DDBJ databases">
        <authorList>
            <person name="Yue Y."/>
        </authorList>
    </citation>
    <scope>NUCLEOTIDE SEQUENCE [LARGE SCALE GENOMIC DNA]</scope>
    <source>
        <strain evidence="4">2Y89</strain>
    </source>
</reference>
<dbReference type="PANTHER" id="PTHR42899:SF1">
    <property type="entry name" value="SPERMATOGENESIS-ASSOCIATED PROTEIN 20"/>
    <property type="match status" value="1"/>
</dbReference>
<keyword evidence="4" id="KW-1185">Reference proteome</keyword>
<dbReference type="InterPro" id="IPR012341">
    <property type="entry name" value="6hp_glycosidase-like_sf"/>
</dbReference>
<feature type="signal peptide" evidence="1">
    <location>
        <begin position="1"/>
        <end position="22"/>
    </location>
</feature>
<evidence type="ECO:0000313" key="3">
    <source>
        <dbReference type="EMBL" id="MCA0154143.1"/>
    </source>
</evidence>
<dbReference type="CDD" id="cd02955">
    <property type="entry name" value="SSP411"/>
    <property type="match status" value="1"/>
</dbReference>
<dbReference type="PROSITE" id="PS51257">
    <property type="entry name" value="PROKAR_LIPOPROTEIN"/>
    <property type="match status" value="1"/>
</dbReference>
<dbReference type="Proteomes" id="UP001198402">
    <property type="component" value="Unassembled WGS sequence"/>
</dbReference>
<dbReference type="PIRSF" id="PIRSF006402">
    <property type="entry name" value="UCP006402_thioredoxin"/>
    <property type="match status" value="1"/>
</dbReference>
<evidence type="ECO:0000313" key="4">
    <source>
        <dbReference type="Proteomes" id="UP001198402"/>
    </source>
</evidence>
<dbReference type="Pfam" id="PF03190">
    <property type="entry name" value="Thioredox_DsbH"/>
    <property type="match status" value="1"/>
</dbReference>
<dbReference type="PANTHER" id="PTHR42899">
    <property type="entry name" value="SPERMATOGENESIS-ASSOCIATED PROTEIN 20"/>
    <property type="match status" value="1"/>
</dbReference>
<dbReference type="InterPro" id="IPR024705">
    <property type="entry name" value="Ssp411"/>
</dbReference>
<gene>
    <name evidence="3" type="ORF">LBV24_13010</name>
</gene>
<dbReference type="InterPro" id="IPR008928">
    <property type="entry name" value="6-hairpin_glycosidase_sf"/>
</dbReference>
<dbReference type="SUPFAM" id="SSF52833">
    <property type="entry name" value="Thioredoxin-like"/>
    <property type="match status" value="1"/>
</dbReference>
<dbReference type="InterPro" id="IPR036249">
    <property type="entry name" value="Thioredoxin-like_sf"/>
</dbReference>